<dbReference type="Pfam" id="PF05701">
    <property type="entry name" value="WEMBL"/>
    <property type="match status" value="1"/>
</dbReference>
<evidence type="ECO:0000256" key="2">
    <source>
        <dbReference type="ARBA" id="ARBA00023054"/>
    </source>
</evidence>
<dbReference type="GO" id="GO:0009904">
    <property type="term" value="P:chloroplast accumulation movement"/>
    <property type="evidence" value="ECO:0007669"/>
    <property type="project" value="TreeGrafter"/>
</dbReference>
<feature type="coiled-coil region" evidence="3">
    <location>
        <begin position="510"/>
        <end position="558"/>
    </location>
</feature>
<evidence type="ECO:0000313" key="5">
    <source>
        <dbReference type="EnsemblPlants" id="EMT17232"/>
    </source>
</evidence>
<evidence type="ECO:0000256" key="1">
    <source>
        <dbReference type="ARBA" id="ARBA00005485"/>
    </source>
</evidence>
<evidence type="ECO:0000256" key="4">
    <source>
        <dbReference type="SAM" id="MobiDB-lite"/>
    </source>
</evidence>
<accession>N1QZT2</accession>
<dbReference type="AlphaFoldDB" id="N1QZT2"/>
<dbReference type="ExpressionAtlas" id="N1QZT2">
    <property type="expression patterns" value="baseline"/>
</dbReference>
<reference evidence="5" key="1">
    <citation type="submission" date="2015-06" db="UniProtKB">
        <authorList>
            <consortium name="EnsemblPlants"/>
        </authorList>
    </citation>
    <scope>IDENTIFICATION</scope>
</reference>
<feature type="region of interest" description="Disordered" evidence="4">
    <location>
        <begin position="217"/>
        <end position="240"/>
    </location>
</feature>
<proteinExistence type="inferred from homology"/>
<comment type="similarity">
    <text evidence="1">Belongs to the WEB family.</text>
</comment>
<feature type="compositionally biased region" description="Basic and acidic residues" evidence="4">
    <location>
        <begin position="656"/>
        <end position="666"/>
    </location>
</feature>
<organism evidence="5">
    <name type="scientific">Aegilops tauschii</name>
    <name type="common">Tausch's goatgrass</name>
    <name type="synonym">Aegilops squarrosa</name>
    <dbReference type="NCBI Taxonomy" id="37682"/>
    <lineage>
        <taxon>Eukaryota</taxon>
        <taxon>Viridiplantae</taxon>
        <taxon>Streptophyta</taxon>
        <taxon>Embryophyta</taxon>
        <taxon>Tracheophyta</taxon>
        <taxon>Spermatophyta</taxon>
        <taxon>Magnoliopsida</taxon>
        <taxon>Liliopsida</taxon>
        <taxon>Poales</taxon>
        <taxon>Poaceae</taxon>
        <taxon>BOP clade</taxon>
        <taxon>Pooideae</taxon>
        <taxon>Triticodae</taxon>
        <taxon>Triticeae</taxon>
        <taxon>Triticinae</taxon>
        <taxon>Aegilops</taxon>
    </lineage>
</organism>
<dbReference type="InterPro" id="IPR008545">
    <property type="entry name" value="Web"/>
</dbReference>
<protein>
    <recommendedName>
        <fullName evidence="6">WEB family protein</fullName>
    </recommendedName>
</protein>
<feature type="compositionally biased region" description="Low complexity" evidence="4">
    <location>
        <begin position="667"/>
        <end position="676"/>
    </location>
</feature>
<feature type="region of interest" description="Disordered" evidence="4">
    <location>
        <begin position="656"/>
        <end position="710"/>
    </location>
</feature>
<feature type="coiled-coil region" evidence="3">
    <location>
        <begin position="153"/>
        <end position="208"/>
    </location>
</feature>
<feature type="coiled-coil region" evidence="3">
    <location>
        <begin position="245"/>
        <end position="446"/>
    </location>
</feature>
<dbReference type="EnsemblPlants" id="EMT17232">
    <property type="protein sequence ID" value="EMT17232"/>
    <property type="gene ID" value="F775_13631"/>
</dbReference>
<name>N1QZT2_AEGTA</name>
<dbReference type="GO" id="GO:0009903">
    <property type="term" value="P:chloroplast avoidance movement"/>
    <property type="evidence" value="ECO:0007669"/>
    <property type="project" value="TreeGrafter"/>
</dbReference>
<dbReference type="PANTHER" id="PTHR32054:SF3">
    <property type="entry name" value="HEAVY CHAIN, PUTATIVE, EXPRESSED-RELATED"/>
    <property type="match status" value="1"/>
</dbReference>
<evidence type="ECO:0000256" key="3">
    <source>
        <dbReference type="SAM" id="Coils"/>
    </source>
</evidence>
<sequence length="732" mass="81382">MATKVRPPSTDAEKLEVGEIDTRAPFESVKAAVSLFGEVRFSSDKSAARKPKAPQAEHFVVEKFTPFLVNLVYSMFQHPLVQTLGFPILYGQGRHAIAIMVFIFLYGIFEIKDTLKFAISLSDQSAYTFVQQQSLSVPNKLGISSSLIFMQKVLAKETELHLAQKELNKYREQLSNAETARLQSLSELEKARKTVDELTTKLDAINKSKEMAIQATEDTKTRTKQLEVGSPKEAVRKDSPLKQELDSARQQYAVALADLDAAKQELRKLKKDFETSLDMRLSAAQKEEESLHSIEANKEKAAQLRNEAKAIQESLMHMKADTEQLHEEESQVLVEKDVARNAYKQALEETEKKLSYLRNEFDPAAYKTLKEKLDETNSEISSMQKKIEDARALDLETVAAITTELDDAKEMLQKVAEEESTLWNLVESLKLELAAVKQDHSQLKEKDTDTESIVADLHAKLQKCKSELEVAVCAESEAATASDDLMLALQQLSCESKTALQEAEMMQKSAAELRIEAEAARVALTEAEERLQSALKEAEEAKAAEAKALDQIKQLSDRASAVQASTSEPGGKVTISKAEFESLSRKVKESEKLSEMKVAAAMAQVEAVRASENEAIQKMKTARREMEDMELATEEALKRAETAEAAKKAVEGELKRWREKEQKKAAESVSSAEAQAHATTLSSVHKAPAGKPTEKNDGHQRNNRTLLRKGFVLPNITGMFHKKKGHADGSSP</sequence>
<dbReference type="PANTHER" id="PTHR32054">
    <property type="entry name" value="HEAVY CHAIN, PUTATIVE, EXPRESSED-RELATED-RELATED"/>
    <property type="match status" value="1"/>
</dbReference>
<dbReference type="GO" id="GO:0005829">
    <property type="term" value="C:cytosol"/>
    <property type="evidence" value="ECO:0007669"/>
    <property type="project" value="TreeGrafter"/>
</dbReference>
<keyword evidence="2 3" id="KW-0175">Coiled coil</keyword>
<evidence type="ECO:0008006" key="6">
    <source>
        <dbReference type="Google" id="ProtNLM"/>
    </source>
</evidence>